<dbReference type="eggNOG" id="COG4859">
    <property type="taxonomic scope" value="Bacteria"/>
</dbReference>
<protein>
    <submittedName>
        <fullName evidence="2">Suppressor of fused protein (SUFU)</fullName>
    </submittedName>
</protein>
<dbReference type="RefSeq" id="WP_025703254.1">
    <property type="nucleotide sequence ID" value="NZ_CP009287.1"/>
</dbReference>
<dbReference type="SUPFAM" id="SSF103359">
    <property type="entry name" value="Suppressor of Fused, N-terminal domain"/>
    <property type="match status" value="1"/>
</dbReference>
<dbReference type="KEGG" id="pgm:PGRAT_16000"/>
<evidence type="ECO:0000259" key="1">
    <source>
        <dbReference type="Pfam" id="PF05076"/>
    </source>
</evidence>
<organism evidence="2 3">
    <name type="scientific">Paenibacillus graminis</name>
    <dbReference type="NCBI Taxonomy" id="189425"/>
    <lineage>
        <taxon>Bacteria</taxon>
        <taxon>Bacillati</taxon>
        <taxon>Bacillota</taxon>
        <taxon>Bacilli</taxon>
        <taxon>Bacillales</taxon>
        <taxon>Paenibacillaceae</taxon>
        <taxon>Paenibacillus</taxon>
    </lineage>
</organism>
<dbReference type="Proteomes" id="UP000029500">
    <property type="component" value="Chromosome"/>
</dbReference>
<dbReference type="AlphaFoldDB" id="A0A089M6Y1"/>
<sequence>MNFFKKLFGGNEMGKSEDGTTIYGYDAPDERQVTPLSEILYMEELNEHFNKVFQNRETGVFHELISDIVHIDVNIMEATPDEPYRVLYTNGMSDLPMTLPQEIRKEYKHLERSELMMFLPADWPLTQKDFEAEENYWPIRLMKMLARFPHMYQTWLGYGHTIPNTEDYEPYAPNTELSGAILFALPEEVSTVHTKDGNQVQVYFLVPLYREEMEFKLESGMDELVAKLSKLPGDFLVLNPNRPNTCK</sequence>
<reference evidence="2 3" key="1">
    <citation type="submission" date="2014-08" db="EMBL/GenBank/DDBJ databases">
        <title>Comparative genomics of the Paenibacillus odorifer group.</title>
        <authorList>
            <person name="den Bakker H.C."/>
            <person name="Tsai Y.-C."/>
            <person name="Martin N."/>
            <person name="Korlach J."/>
            <person name="Wiedmann M."/>
        </authorList>
    </citation>
    <scope>NUCLEOTIDE SEQUENCE [LARGE SCALE GENOMIC DNA]</scope>
    <source>
        <strain evidence="2 3">DSM 15220</strain>
    </source>
</reference>
<evidence type="ECO:0000313" key="2">
    <source>
        <dbReference type="EMBL" id="AIQ68957.1"/>
    </source>
</evidence>
<feature type="domain" description="Suppressor of fused-like" evidence="1">
    <location>
        <begin position="69"/>
        <end position="243"/>
    </location>
</feature>
<name>A0A089M6Y1_9BACL</name>
<dbReference type="OrthoDB" id="4827574at2"/>
<dbReference type="HOGENOM" id="CLU_082045_0_0_9"/>
<gene>
    <name evidence="2" type="ORF">PGRAT_16000</name>
</gene>
<dbReference type="EMBL" id="CP009287">
    <property type="protein sequence ID" value="AIQ68957.1"/>
    <property type="molecule type" value="Genomic_DNA"/>
</dbReference>
<keyword evidence="3" id="KW-1185">Reference proteome</keyword>
<dbReference type="InterPro" id="IPR037181">
    <property type="entry name" value="SUFU_N"/>
</dbReference>
<dbReference type="STRING" id="189425.PGRAT_16000"/>
<evidence type="ECO:0000313" key="3">
    <source>
        <dbReference type="Proteomes" id="UP000029500"/>
    </source>
</evidence>
<dbReference type="InterPro" id="IPR020941">
    <property type="entry name" value="SUFU-like_domain"/>
</dbReference>
<accession>A0A089M6Y1</accession>
<dbReference type="Pfam" id="PF05076">
    <property type="entry name" value="SUFU"/>
    <property type="match status" value="1"/>
</dbReference>
<proteinExistence type="predicted"/>